<protein>
    <submittedName>
        <fullName evidence="4">Phage tail tape measure protein</fullName>
    </submittedName>
</protein>
<dbReference type="EMBL" id="SIJB01000016">
    <property type="protein sequence ID" value="NBI28592.1"/>
    <property type="molecule type" value="Genomic_DNA"/>
</dbReference>
<feature type="coiled-coil region" evidence="1">
    <location>
        <begin position="854"/>
        <end position="950"/>
    </location>
</feature>
<dbReference type="NCBIfam" id="TIGR01760">
    <property type="entry name" value="tape_meas_TP901"/>
    <property type="match status" value="1"/>
</dbReference>
<evidence type="ECO:0000313" key="5">
    <source>
        <dbReference type="Proteomes" id="UP000448943"/>
    </source>
</evidence>
<name>A0A6N9Q0E9_9BACL</name>
<feature type="region of interest" description="Disordered" evidence="2">
    <location>
        <begin position="1706"/>
        <end position="1725"/>
    </location>
</feature>
<dbReference type="Pfam" id="PF10145">
    <property type="entry name" value="PhageMin_Tail"/>
    <property type="match status" value="1"/>
</dbReference>
<comment type="caution">
    <text evidence="4">The sequence shown here is derived from an EMBL/GenBank/DDBJ whole genome shotgun (WGS) entry which is preliminary data.</text>
</comment>
<organism evidence="4 5">
    <name type="scientific">Chengkuizengella marina</name>
    <dbReference type="NCBI Taxonomy" id="2507566"/>
    <lineage>
        <taxon>Bacteria</taxon>
        <taxon>Bacillati</taxon>
        <taxon>Bacillota</taxon>
        <taxon>Bacilli</taxon>
        <taxon>Bacillales</taxon>
        <taxon>Paenibacillaceae</taxon>
        <taxon>Chengkuizengella</taxon>
    </lineage>
</organism>
<feature type="coiled-coil region" evidence="1">
    <location>
        <begin position="11"/>
        <end position="38"/>
    </location>
</feature>
<dbReference type="InterPro" id="IPR010090">
    <property type="entry name" value="Phage_tape_meas"/>
</dbReference>
<dbReference type="RefSeq" id="WP_160645388.1">
    <property type="nucleotide sequence ID" value="NZ_SIJB01000016.1"/>
</dbReference>
<evidence type="ECO:0000256" key="1">
    <source>
        <dbReference type="SAM" id="Coils"/>
    </source>
</evidence>
<evidence type="ECO:0000313" key="4">
    <source>
        <dbReference type="EMBL" id="NBI28592.1"/>
    </source>
</evidence>
<feature type="coiled-coil region" evidence="1">
    <location>
        <begin position="1218"/>
        <end position="1252"/>
    </location>
</feature>
<evidence type="ECO:0000256" key="2">
    <source>
        <dbReference type="SAM" id="MobiDB-lite"/>
    </source>
</evidence>
<feature type="coiled-coil region" evidence="1">
    <location>
        <begin position="1364"/>
        <end position="1642"/>
    </location>
</feature>
<gene>
    <name evidence="4" type="ORF">ERL59_06455</name>
</gene>
<accession>A0A6N9Q0E9</accession>
<dbReference type="PANTHER" id="PTHR45615">
    <property type="entry name" value="MYOSIN HEAVY CHAIN, NON-MUSCLE"/>
    <property type="match status" value="1"/>
</dbReference>
<dbReference type="OrthoDB" id="2476793at2"/>
<sequence>MVDNIRILIEAALKEKSMETIEKKLKSLRTKFDKLDIKVNLNGISGEQLKQLASIADKFNQVKKEQTRIIKEHEQVVKKENGTIEKQKEITLSNGEIITKSKELIDEKTKIVEGHTNAVKRDNKALEEQGKLIQQTQKLDVENNKLSSTETRENDNVKSTTTFNNYDEVVGTKIVDNLKARENETKKLTQAKRELRKELITLKNNGRVSRDELLKLNRSISMKDSNAELDKTREKIKELQEISKRGILIDQNNQLKSSNITEEEIENTLKLNQAYKDREIREISLNRVTGQWTASLKENDKQNRIIKGAVDKTTGSLYKNSEALREVTARNLGFGEQFKIAAARIPIWMGAMTAFYFPIRSFQQGIQYIYEIDKAMTNLRKVTDETEETYRNFEATSNKVAQSLGAMTVDVINSGTEWARLGYNIQQAQKLTEETIIYANVGDMEVEDANKALLSAIKGFGIEVDEQGKNVRKIIDLYNQVGNEFSTSSAGLGEGLRRSASSLKEAGNTIEESVALIVAANTTIQDPASVGTALKTVSMRIRGIGEEGEDLSRLVPTLESSFKNLGLTLKQDENTFKSTYDIFNDLATVWEDLSDFEQANITELVAGKRQGNIIASLLANWQDATDSLEVGLNSAGSAAKEYENYLNSMEAKVKEFQNATVGFWQNFIDTEAVKNFVEFGTSTVLLMTKLTDTFGSVGSVAGVTTTALIAFNSTIRASTIGAFATQIEKTTWHMNLYKNSAIAARFATIALQGTMTLGLTVAVAGLVGVISEFTGNVAEAKREQEEFVRSTKDAYQSFEQNYNKLKDLTEQYEILSEKLSLSLEEQAELKRVREEINEILPKSIKYYDDEGEAVYATSEEVRELTEEYRKLNLERAKIIYGDSLSNIDGVTDTLSENLENQKKAIEEYNKAVIKEEGLTLFKDLFSKSNLSELEQGSQEYMNELNNLLDDLKTGVEGLVYEKGLDTDLAKELESDIRFDLFGKKKDIKDYSNYITENLQQAEIAIDIFDGKVNETGQKVRESLDTLKKPFYEFTDTLDIEDGTVQKFIESFAESFVEVNEKAIQEDFNGMHSLFKNEIEKILQLQEGEQIDLSKIYSSSGLKNIKDELSVLERSTKVLSKTFEEFETQVEETDESLSDLPLTLAEVQENVSQVKEEMSLLRQAEEEINDEGKLTQDTLDGLVAKYDDFINVLGLTNDEILNFISAKKEEKIEFINAEIEKTNTTIEESNIRLQILQAEYAIYEQQYAKMEEMSNKGLISSTAVGAMFSDMVDKSDQIDVIERQKGHLEYLLQTRDNLLNGSTGTSSKSSSSSSSDPLEEAYKEELSYIKYLTDKHNWSTEEQIKALDKLQKSHQEYLSKNKEAYQSLDLELTHLNENLMNEKLRHSKDWIEQEKYYNRLSLEQELAAYERVLETHKENAEVRKEIEREIFRVKNELIDKEIELEEEKQRQLEEGAQERQEQLDQWQIDLESAVRDAVEAMKDYYRERQEYEVEAIEEEIDAFKDAHDEKMDLLDDELSKYEDIINKQLDAIEDQESEDDFNKKLAKSEGEAQEIRGKINELSLDDSTETKASILELEEELADKLEEIEEMKHDREVDLRKENLQHNLDTKKKEIDAERDAAQEKYEIELDELNRKKEAEQQYWQDKIDDQRYYNELIEKANKGHVNNLLSELDRMSDSVKDDMKKLGDVIEGNLIDKLDEAADKLKEVNGDKPTSSKNRKSAEEKAYEDYIDNKVEWYNIYKRYGTSDSDRQQELHEENNEYREEYGFKDYSIDDLRDMGYIASLDTGGYTGSFKGGKLAVLHEKEYVLNPDNFENIKKTAEIANSLIRQAPIPKFPTGTINNKSVDNTKTLSIGKMIHVERMDNNTDIKKIAKDLNKELAAIGFTLK</sequence>
<feature type="coiled-coil region" evidence="1">
    <location>
        <begin position="1143"/>
        <end position="1170"/>
    </location>
</feature>
<feature type="domain" description="Phage tail tape measure protein" evidence="3">
    <location>
        <begin position="399"/>
        <end position="602"/>
    </location>
</feature>
<proteinExistence type="predicted"/>
<feature type="coiled-coil region" evidence="1">
    <location>
        <begin position="788"/>
        <end position="825"/>
    </location>
</feature>
<reference evidence="4 5" key="1">
    <citation type="submission" date="2019-01" db="EMBL/GenBank/DDBJ databases">
        <title>Chengkuizengella sp. nov., isolated from deep-sea sediment of East Pacific Ocean.</title>
        <authorList>
            <person name="Yang J."/>
            <person name="Lai Q."/>
            <person name="Shao Z."/>
        </authorList>
    </citation>
    <scope>NUCLEOTIDE SEQUENCE [LARGE SCALE GENOMIC DNA]</scope>
    <source>
        <strain evidence="4 5">YPA3-1-1</strain>
    </source>
</reference>
<evidence type="ECO:0000259" key="3">
    <source>
        <dbReference type="Pfam" id="PF10145"/>
    </source>
</evidence>
<keyword evidence="1" id="KW-0175">Coiled coil</keyword>
<dbReference type="PANTHER" id="PTHR45615:SF80">
    <property type="entry name" value="GRIP DOMAIN-CONTAINING PROTEIN"/>
    <property type="match status" value="1"/>
</dbReference>
<keyword evidence="5" id="KW-1185">Reference proteome</keyword>
<dbReference type="Proteomes" id="UP000448943">
    <property type="component" value="Unassembled WGS sequence"/>
</dbReference>
<feature type="coiled-coil region" evidence="1">
    <location>
        <begin position="178"/>
        <end position="242"/>
    </location>
</feature>